<dbReference type="RefSeq" id="WP_093329322.1">
    <property type="nucleotide sequence ID" value="NZ_FOAF01000008.1"/>
</dbReference>
<comment type="subcellular location">
    <subcellularLocation>
        <location evidence="1">Cell outer membrane</location>
        <topology evidence="1">Multi-pass membrane protein</topology>
    </subcellularLocation>
</comment>
<dbReference type="PANTHER" id="PTHR35093:SF8">
    <property type="entry name" value="OUTER MEMBRANE PROTEIN NMB0088-RELATED"/>
    <property type="match status" value="1"/>
</dbReference>
<dbReference type="InterPro" id="IPR005017">
    <property type="entry name" value="OMPP1/FadL/TodX"/>
</dbReference>
<accession>A0A1H7WEI7</accession>
<feature type="chain" id="PRO_5011531097" description="Outer membrane protein transport protein (OMPP1/FadL/TodX)" evidence="8">
    <location>
        <begin position="22"/>
        <end position="525"/>
    </location>
</feature>
<keyword evidence="4" id="KW-0812">Transmembrane</keyword>
<dbReference type="EMBL" id="FOAF01000008">
    <property type="protein sequence ID" value="SEM19933.1"/>
    <property type="molecule type" value="Genomic_DNA"/>
</dbReference>
<dbReference type="AlphaFoldDB" id="A0A1H7WEI7"/>
<dbReference type="STRING" id="407022.SAMN05661044_04543"/>
<evidence type="ECO:0000256" key="3">
    <source>
        <dbReference type="ARBA" id="ARBA00022452"/>
    </source>
</evidence>
<evidence type="ECO:0000313" key="9">
    <source>
        <dbReference type="EMBL" id="SEM19933.1"/>
    </source>
</evidence>
<comment type="similarity">
    <text evidence="2">Belongs to the OmpP1/FadL family.</text>
</comment>
<keyword evidence="3" id="KW-1134">Transmembrane beta strand</keyword>
<evidence type="ECO:0008006" key="11">
    <source>
        <dbReference type="Google" id="ProtNLM"/>
    </source>
</evidence>
<keyword evidence="5 8" id="KW-0732">Signal</keyword>
<gene>
    <name evidence="9" type="ORF">SAMN05661044_04543</name>
</gene>
<evidence type="ECO:0000256" key="8">
    <source>
        <dbReference type="SAM" id="SignalP"/>
    </source>
</evidence>
<evidence type="ECO:0000256" key="7">
    <source>
        <dbReference type="ARBA" id="ARBA00023237"/>
    </source>
</evidence>
<evidence type="ECO:0000256" key="4">
    <source>
        <dbReference type="ARBA" id="ARBA00022692"/>
    </source>
</evidence>
<evidence type="ECO:0000313" key="10">
    <source>
        <dbReference type="Proteomes" id="UP000199421"/>
    </source>
</evidence>
<reference evidence="10" key="1">
    <citation type="submission" date="2016-10" db="EMBL/GenBank/DDBJ databases">
        <authorList>
            <person name="Varghese N."/>
            <person name="Submissions S."/>
        </authorList>
    </citation>
    <scope>NUCLEOTIDE SEQUENCE [LARGE SCALE GENOMIC DNA]</scope>
    <source>
        <strain evidence="10">DSM 18733</strain>
    </source>
</reference>
<dbReference type="Proteomes" id="UP000199421">
    <property type="component" value="Unassembled WGS sequence"/>
</dbReference>
<evidence type="ECO:0000256" key="6">
    <source>
        <dbReference type="ARBA" id="ARBA00023136"/>
    </source>
</evidence>
<keyword evidence="6" id="KW-0472">Membrane</keyword>
<feature type="signal peptide" evidence="8">
    <location>
        <begin position="1"/>
        <end position="21"/>
    </location>
</feature>
<keyword evidence="10" id="KW-1185">Reference proteome</keyword>
<organism evidence="9 10">
    <name type="scientific">Olivibacter domesticus</name>
    <name type="common">Pseudosphingobacterium domesticum</name>
    <dbReference type="NCBI Taxonomy" id="407022"/>
    <lineage>
        <taxon>Bacteria</taxon>
        <taxon>Pseudomonadati</taxon>
        <taxon>Bacteroidota</taxon>
        <taxon>Sphingobacteriia</taxon>
        <taxon>Sphingobacteriales</taxon>
        <taxon>Sphingobacteriaceae</taxon>
        <taxon>Olivibacter</taxon>
    </lineage>
</organism>
<evidence type="ECO:0000256" key="1">
    <source>
        <dbReference type="ARBA" id="ARBA00004571"/>
    </source>
</evidence>
<dbReference type="Gene3D" id="2.40.160.60">
    <property type="entry name" value="Outer membrane protein transport protein (OMPP1/FadL/TodX)"/>
    <property type="match status" value="1"/>
</dbReference>
<dbReference type="GO" id="GO:0009279">
    <property type="term" value="C:cell outer membrane"/>
    <property type="evidence" value="ECO:0007669"/>
    <property type="project" value="UniProtKB-SubCell"/>
</dbReference>
<sequence length="525" mass="58457">MNSKKITLWCLLLGVTYTSQAQNIDEGLLFSQYEQGATARFKAMGNAQTALGGDLSSISGNPAGLGFFNNSDIGLTLDYFGDRNKATYFGSQTNANYDRIGLNQLGIVFNLPNMRARGSNLETGWLNFNVGIGYNKTNSFYSKLNYQGNNTESSVADMMSIEAYDANSVFGDFGLQSGLVDFAGSGANTTYYPMTVPDNTQRIFNQTRGSQSETNLSFGANYSNKLYLGASVGISTMDYRTNHAYQEDGYLIDAATLTNYRNQLGVGTEGSRFLDPTHPEYQNYNKYLNTDYQYDYENWTHTRGTGVNVKLGVIYRPTDIIRLGVSATTPTWYNMSSDFSDFFEVRNYQANSSTPVGDPLTYPEEPFTYDYNFRSPYRLNGGIAAVLSKGLISADIEFIDYASMKITTDDNALDMQYADDISAAYQGAINLKVGAEYMITPQFMIRGGYNHSGNPYKNLDYSAQTISGGLGYRIGNYYIDATYQNWRQKYDTFPYSLPADYEVSTPVANVTNTRNNVFLTFGAKF</sequence>
<name>A0A1H7WEI7_OLID1</name>
<proteinExistence type="inferred from homology"/>
<dbReference type="OrthoDB" id="9765571at2"/>
<dbReference type="PANTHER" id="PTHR35093">
    <property type="entry name" value="OUTER MEMBRANE PROTEIN NMB0088-RELATED"/>
    <property type="match status" value="1"/>
</dbReference>
<protein>
    <recommendedName>
        <fullName evidence="11">Outer membrane protein transport protein (OMPP1/FadL/TodX)</fullName>
    </recommendedName>
</protein>
<evidence type="ECO:0000256" key="2">
    <source>
        <dbReference type="ARBA" id="ARBA00008163"/>
    </source>
</evidence>
<evidence type="ECO:0000256" key="5">
    <source>
        <dbReference type="ARBA" id="ARBA00022729"/>
    </source>
</evidence>
<keyword evidence="7" id="KW-0998">Cell outer membrane</keyword>
<dbReference type="SUPFAM" id="SSF56935">
    <property type="entry name" value="Porins"/>
    <property type="match status" value="1"/>
</dbReference>
<dbReference type="GO" id="GO:0015483">
    <property type="term" value="F:long-chain fatty acid transporting porin activity"/>
    <property type="evidence" value="ECO:0007669"/>
    <property type="project" value="TreeGrafter"/>
</dbReference>